<protein>
    <recommendedName>
        <fullName evidence="5">Transcriptional corepressor LEUNIG</fullName>
    </recommendedName>
</protein>
<feature type="repeat" description="WD" evidence="1">
    <location>
        <begin position="705"/>
        <end position="737"/>
    </location>
</feature>
<evidence type="ECO:0000313" key="3">
    <source>
        <dbReference type="EMBL" id="KAL3522293.1"/>
    </source>
</evidence>
<dbReference type="Pfam" id="PF00400">
    <property type="entry name" value="WD40"/>
    <property type="match status" value="5"/>
</dbReference>
<organism evidence="3 4">
    <name type="scientific">Cinchona calisaya</name>
    <dbReference type="NCBI Taxonomy" id="153742"/>
    <lineage>
        <taxon>Eukaryota</taxon>
        <taxon>Viridiplantae</taxon>
        <taxon>Streptophyta</taxon>
        <taxon>Embryophyta</taxon>
        <taxon>Tracheophyta</taxon>
        <taxon>Spermatophyta</taxon>
        <taxon>Magnoliopsida</taxon>
        <taxon>eudicotyledons</taxon>
        <taxon>Gunneridae</taxon>
        <taxon>Pentapetalae</taxon>
        <taxon>asterids</taxon>
        <taxon>lamiids</taxon>
        <taxon>Gentianales</taxon>
        <taxon>Rubiaceae</taxon>
        <taxon>Cinchonoideae</taxon>
        <taxon>Cinchoneae</taxon>
        <taxon>Cinchona</taxon>
    </lineage>
</organism>
<dbReference type="Pfam" id="PF08513">
    <property type="entry name" value="LisH"/>
    <property type="match status" value="1"/>
</dbReference>
<proteinExistence type="predicted"/>
<dbReference type="Proteomes" id="UP001630127">
    <property type="component" value="Unassembled WGS sequence"/>
</dbReference>
<dbReference type="SMART" id="SM00320">
    <property type="entry name" value="WD40"/>
    <property type="match status" value="6"/>
</dbReference>
<dbReference type="PROSITE" id="PS50082">
    <property type="entry name" value="WD_REPEATS_2"/>
    <property type="match status" value="3"/>
</dbReference>
<sequence>MKDGILCFAVQVKVFTCMIMGDWDAQKILDKYIHDYMKRKNMHETAEIFAQEANVDDKAAVAIDAPEGFLKEWWSLFWDVFSSRLESSSQAAAATGNVPQNFPPVMPRPPMSQQTIANMQLNPFASSPRPELNQQAMSAVQTLCPMLPMPEMNQQVMSAMPNLQLEAFANFPANPGFEMYEQEYLKRSARELAANLQLLDVDKMTPMLPSSSKSSCQPQTILQNTQQQQIAEENQNQKTSEKFHLQLARDGRHGINIEASKAAGPITGGAPRASDRKKRVSDAGKGKSIQQIPVLGHLLTSAVLSFPATRHQVSNSSASVPEQQQQISAFAGHYQQYHLVPEAQKVGKPTLSASGSLCNLASSMLIDGDSSGKVLQLPGDTQIIGLGKVAQQHALGAQSGRKRKTASNLVPVGSAMDGKDTEVEKPMDEDIQQQFSHDNDNPIDMSFSFKEVGRLHSSNNKLLCCHFTSTGRLLAGAGFEKKILIWDMESSSVDVIEGHSNIITDVRFRPNSTVFATSSFDKTVQIWDASEPKKHPFKLGGHSEHVMSLDFHPRQGNLLCSCDSGKEMRIWNVNKQICTQVSQGVSKQVRFQPRHGDFLASIAGNVVNLIDIETNAITCQLKGHAKDIRSFCWDTSGKYIAAVSEDSARMWTINSSGRCIYELHHSGDQFESCTFHPGYSQLMVIGTYQTLELWNPTDSNRTQSYHAHDGIIAALTDSPHTETIASASHDMWLKLWK</sequence>
<keyword evidence="4" id="KW-1185">Reference proteome</keyword>
<dbReference type="InterPro" id="IPR036322">
    <property type="entry name" value="WD40_repeat_dom_sf"/>
</dbReference>
<dbReference type="SMART" id="SM00667">
    <property type="entry name" value="LisH"/>
    <property type="match status" value="1"/>
</dbReference>
<keyword evidence="1" id="KW-0853">WD repeat</keyword>
<dbReference type="PANTHER" id="PTHR44376:SF8">
    <property type="entry name" value="TRANSCRIPTIONAL COREPRESSOR LEUNIG-LIKE"/>
    <property type="match status" value="1"/>
</dbReference>
<evidence type="ECO:0000256" key="1">
    <source>
        <dbReference type="PROSITE-ProRule" id="PRU00221"/>
    </source>
</evidence>
<dbReference type="CDD" id="cd00200">
    <property type="entry name" value="WD40"/>
    <property type="match status" value="1"/>
</dbReference>
<dbReference type="InterPro" id="IPR006594">
    <property type="entry name" value="LisH"/>
</dbReference>
<dbReference type="PROSITE" id="PS50294">
    <property type="entry name" value="WD_REPEATS_REGION"/>
    <property type="match status" value="3"/>
</dbReference>
<dbReference type="EMBL" id="JBJUIK010000007">
    <property type="protein sequence ID" value="KAL3522293.1"/>
    <property type="molecule type" value="Genomic_DNA"/>
</dbReference>
<dbReference type="InterPro" id="IPR001680">
    <property type="entry name" value="WD40_rpt"/>
</dbReference>
<feature type="repeat" description="WD" evidence="1">
    <location>
        <begin position="496"/>
        <end position="528"/>
    </location>
</feature>
<feature type="region of interest" description="Disordered" evidence="2">
    <location>
        <begin position="257"/>
        <end position="286"/>
    </location>
</feature>
<dbReference type="AlphaFoldDB" id="A0ABD2ZTG3"/>
<evidence type="ECO:0000256" key="2">
    <source>
        <dbReference type="SAM" id="MobiDB-lite"/>
    </source>
</evidence>
<dbReference type="Gene3D" id="2.130.10.10">
    <property type="entry name" value="YVTN repeat-like/Quinoprotein amine dehydrogenase"/>
    <property type="match status" value="2"/>
</dbReference>
<dbReference type="InterPro" id="IPR015943">
    <property type="entry name" value="WD40/YVTN_repeat-like_dom_sf"/>
</dbReference>
<accession>A0ABD2ZTG3</accession>
<dbReference type="SUPFAM" id="SSF50978">
    <property type="entry name" value="WD40 repeat-like"/>
    <property type="match status" value="1"/>
</dbReference>
<evidence type="ECO:0008006" key="5">
    <source>
        <dbReference type="Google" id="ProtNLM"/>
    </source>
</evidence>
<gene>
    <name evidence="3" type="ORF">ACH5RR_015127</name>
</gene>
<dbReference type="PROSITE" id="PS50896">
    <property type="entry name" value="LISH"/>
    <property type="match status" value="1"/>
</dbReference>
<feature type="compositionally biased region" description="Low complexity" evidence="2">
    <location>
        <begin position="217"/>
        <end position="237"/>
    </location>
</feature>
<reference evidence="3 4" key="1">
    <citation type="submission" date="2024-11" db="EMBL/GenBank/DDBJ databases">
        <title>A near-complete genome assembly of Cinchona calisaya.</title>
        <authorList>
            <person name="Lian D.C."/>
            <person name="Zhao X.W."/>
            <person name="Wei L."/>
        </authorList>
    </citation>
    <scope>NUCLEOTIDE SEQUENCE [LARGE SCALE GENOMIC DNA]</scope>
    <source>
        <tissue evidence="3">Nenye</tissue>
    </source>
</reference>
<feature type="repeat" description="WD" evidence="1">
    <location>
        <begin position="539"/>
        <end position="581"/>
    </location>
</feature>
<dbReference type="PANTHER" id="PTHR44376">
    <property type="entry name" value="TRANSCRIPTIONAL REGULATOR OF FILAMENTOUS GROWTH FLO8"/>
    <property type="match status" value="1"/>
</dbReference>
<dbReference type="InterPro" id="IPR044716">
    <property type="entry name" value="LEUNIG-like"/>
</dbReference>
<name>A0ABD2ZTG3_9GENT</name>
<evidence type="ECO:0000313" key="4">
    <source>
        <dbReference type="Proteomes" id="UP001630127"/>
    </source>
</evidence>
<feature type="region of interest" description="Disordered" evidence="2">
    <location>
        <begin position="208"/>
        <end position="239"/>
    </location>
</feature>
<comment type="caution">
    <text evidence="3">The sequence shown here is derived from an EMBL/GenBank/DDBJ whole genome shotgun (WGS) entry which is preliminary data.</text>
</comment>